<sequence>MDIAAKDLLMKRLCTISHHKIYPPISPKSEAPLRKILLTTRLWNHVRRQQALLTIQDISDDWLLEQEQFDPFLIMTKEESVELTSSAGILEDSNSSDWSWLDDDKSLGGLGHEDSSSANDNCLTVSDAFSLLSHTPLDEEPTVDESSYARKRPAAEIAAPSHIDNIKRTKKEPDLSSASFLHFVDNSSPSSPAGPASSPTSVSSTASTNSPVLLSV</sequence>
<dbReference type="OrthoDB" id="2286319at2759"/>
<gene>
    <name evidence="2" type="ORF">EC973_003297</name>
</gene>
<keyword evidence="3" id="KW-1185">Reference proteome</keyword>
<dbReference type="AlphaFoldDB" id="A0A8H7BZP5"/>
<accession>A0A8H7BZP5</accession>
<dbReference type="Proteomes" id="UP000605846">
    <property type="component" value="Unassembled WGS sequence"/>
</dbReference>
<evidence type="ECO:0000313" key="3">
    <source>
        <dbReference type="Proteomes" id="UP000605846"/>
    </source>
</evidence>
<reference evidence="2" key="1">
    <citation type="submission" date="2020-01" db="EMBL/GenBank/DDBJ databases">
        <title>Genome Sequencing of Three Apophysomyces-Like Fungal Strains Confirms a Novel Fungal Genus in the Mucoromycota with divergent Burkholderia-like Endosymbiotic Bacteria.</title>
        <authorList>
            <person name="Stajich J.E."/>
            <person name="Macias A.M."/>
            <person name="Carter-House D."/>
            <person name="Lovett B."/>
            <person name="Kasson L.R."/>
            <person name="Berry K."/>
            <person name="Grigoriev I."/>
            <person name="Chang Y."/>
            <person name="Spatafora J."/>
            <person name="Kasson M.T."/>
        </authorList>
    </citation>
    <scope>NUCLEOTIDE SEQUENCE</scope>
    <source>
        <strain evidence="2">NRRL A-21654</strain>
    </source>
</reference>
<name>A0A8H7BZP5_9FUNG</name>
<feature type="region of interest" description="Disordered" evidence="1">
    <location>
        <begin position="178"/>
        <end position="216"/>
    </location>
</feature>
<evidence type="ECO:0000313" key="2">
    <source>
        <dbReference type="EMBL" id="KAF7732550.1"/>
    </source>
</evidence>
<feature type="compositionally biased region" description="Low complexity" evidence="1">
    <location>
        <begin position="187"/>
        <end position="216"/>
    </location>
</feature>
<dbReference type="EMBL" id="JABAYA010000002">
    <property type="protein sequence ID" value="KAF7732550.1"/>
    <property type="molecule type" value="Genomic_DNA"/>
</dbReference>
<organism evidence="2 3">
    <name type="scientific">Apophysomyces ossiformis</name>
    <dbReference type="NCBI Taxonomy" id="679940"/>
    <lineage>
        <taxon>Eukaryota</taxon>
        <taxon>Fungi</taxon>
        <taxon>Fungi incertae sedis</taxon>
        <taxon>Mucoromycota</taxon>
        <taxon>Mucoromycotina</taxon>
        <taxon>Mucoromycetes</taxon>
        <taxon>Mucorales</taxon>
        <taxon>Mucorineae</taxon>
        <taxon>Mucoraceae</taxon>
        <taxon>Apophysomyces</taxon>
    </lineage>
</organism>
<comment type="caution">
    <text evidence="2">The sequence shown here is derived from an EMBL/GenBank/DDBJ whole genome shotgun (WGS) entry which is preliminary data.</text>
</comment>
<evidence type="ECO:0000256" key="1">
    <source>
        <dbReference type="SAM" id="MobiDB-lite"/>
    </source>
</evidence>
<protein>
    <submittedName>
        <fullName evidence="2">Uncharacterized protein</fullName>
    </submittedName>
</protein>
<proteinExistence type="predicted"/>